<keyword evidence="5" id="KW-1185">Reference proteome</keyword>
<dbReference type="PANTHER" id="PTHR13947:SF37">
    <property type="entry name" value="LD18367P"/>
    <property type="match status" value="1"/>
</dbReference>
<dbReference type="InterPro" id="IPR000182">
    <property type="entry name" value="GNAT_dom"/>
</dbReference>
<dbReference type="CDD" id="cd04301">
    <property type="entry name" value="NAT_SF"/>
    <property type="match status" value="1"/>
</dbReference>
<reference evidence="5" key="1">
    <citation type="submission" date="2019-04" db="EMBL/GenBank/DDBJ databases">
        <title>Nocardioides xinjiangensis sp. nov.</title>
        <authorList>
            <person name="Liu S."/>
        </authorList>
    </citation>
    <scope>NUCLEOTIDE SEQUENCE [LARGE SCALE GENOMIC DNA]</scope>
    <source>
        <strain evidence="5">18</strain>
    </source>
</reference>
<keyword evidence="1" id="KW-0808">Transferase</keyword>
<feature type="domain" description="N-acetyltransferase" evidence="3">
    <location>
        <begin position="150"/>
        <end position="307"/>
    </location>
</feature>
<dbReference type="Pfam" id="PF01047">
    <property type="entry name" value="MarR"/>
    <property type="match status" value="1"/>
</dbReference>
<dbReference type="InterPro" id="IPR016181">
    <property type="entry name" value="Acyl_CoA_acyltransferase"/>
</dbReference>
<dbReference type="SUPFAM" id="SSF46785">
    <property type="entry name" value="Winged helix' DNA-binding domain"/>
    <property type="match status" value="1"/>
</dbReference>
<dbReference type="Proteomes" id="UP000308760">
    <property type="component" value="Unassembled WGS sequence"/>
</dbReference>
<evidence type="ECO:0000313" key="4">
    <source>
        <dbReference type="EMBL" id="THV41729.1"/>
    </source>
</evidence>
<dbReference type="GO" id="GO:0003700">
    <property type="term" value="F:DNA-binding transcription factor activity"/>
    <property type="evidence" value="ECO:0007669"/>
    <property type="project" value="InterPro"/>
</dbReference>
<evidence type="ECO:0000259" key="2">
    <source>
        <dbReference type="PROSITE" id="PS50995"/>
    </source>
</evidence>
<dbReference type="PROSITE" id="PS50995">
    <property type="entry name" value="HTH_MARR_2"/>
    <property type="match status" value="1"/>
</dbReference>
<organism evidence="4 5">
    <name type="scientific">Glycomyces buryatensis</name>
    <dbReference type="NCBI Taxonomy" id="2570927"/>
    <lineage>
        <taxon>Bacteria</taxon>
        <taxon>Bacillati</taxon>
        <taxon>Actinomycetota</taxon>
        <taxon>Actinomycetes</taxon>
        <taxon>Glycomycetales</taxon>
        <taxon>Glycomycetaceae</taxon>
        <taxon>Glycomyces</taxon>
    </lineage>
</organism>
<dbReference type="Gene3D" id="3.40.630.30">
    <property type="match status" value="1"/>
</dbReference>
<dbReference type="InterPro" id="IPR036390">
    <property type="entry name" value="WH_DNA-bd_sf"/>
</dbReference>
<evidence type="ECO:0000259" key="3">
    <source>
        <dbReference type="PROSITE" id="PS51186"/>
    </source>
</evidence>
<name>A0A4S8QJZ1_9ACTN</name>
<dbReference type="SMART" id="SM00347">
    <property type="entry name" value="HTH_MARR"/>
    <property type="match status" value="1"/>
</dbReference>
<evidence type="ECO:0000313" key="5">
    <source>
        <dbReference type="Proteomes" id="UP000308760"/>
    </source>
</evidence>
<proteinExistence type="predicted"/>
<dbReference type="OrthoDB" id="273614at2"/>
<feature type="domain" description="HTH marR-type" evidence="2">
    <location>
        <begin position="1"/>
        <end position="141"/>
    </location>
</feature>
<dbReference type="InterPro" id="IPR050769">
    <property type="entry name" value="NAT_camello-type"/>
</dbReference>
<dbReference type="Gene3D" id="1.10.10.10">
    <property type="entry name" value="Winged helix-like DNA-binding domain superfamily/Winged helix DNA-binding domain"/>
    <property type="match status" value="1"/>
</dbReference>
<gene>
    <name evidence="4" type="ORF">FAB82_10075</name>
</gene>
<dbReference type="InterPro" id="IPR036388">
    <property type="entry name" value="WH-like_DNA-bd_sf"/>
</dbReference>
<protein>
    <submittedName>
        <fullName evidence="4">MarR family transcriptional regulator</fullName>
    </submittedName>
</protein>
<sequence length="313" mass="35886">MTHIPFDDAIASMRAFNRMYTNHLGVLSDRLHGSAYSLTEVRVLFELAHRDDLAAIHLAGLLNLDSAYVSRILSRFKQEGLIERKPSDQDRRKRVIRLTDRGREVFADLDERSNEQVRELLQVLSHPERDDVVNSMDRIRKRFGREPMSPRIRPLRPGDLGWVVYSQGKGYWEQLGWNGEYEALVARIVADFAADHDPEREAGWIAEIEGEPIGSIFCVKADKTTAKLRLLWVEPSARGLRIGRSLVYQCLRFAREAGYDRMTLWTTSILGPARRLYRDAGFTLASEEPARLFGHDLIGEVWNLDLREGAPRS</sequence>
<dbReference type="InterPro" id="IPR000835">
    <property type="entry name" value="HTH_MarR-typ"/>
</dbReference>
<dbReference type="PANTHER" id="PTHR13947">
    <property type="entry name" value="GNAT FAMILY N-ACETYLTRANSFERASE"/>
    <property type="match status" value="1"/>
</dbReference>
<evidence type="ECO:0000256" key="1">
    <source>
        <dbReference type="ARBA" id="ARBA00022679"/>
    </source>
</evidence>
<comment type="caution">
    <text evidence="4">The sequence shown here is derived from an EMBL/GenBank/DDBJ whole genome shotgun (WGS) entry which is preliminary data.</text>
</comment>
<dbReference type="AlphaFoldDB" id="A0A4S8QJZ1"/>
<dbReference type="EMBL" id="STGY01000041">
    <property type="protein sequence ID" value="THV41729.1"/>
    <property type="molecule type" value="Genomic_DNA"/>
</dbReference>
<dbReference type="PROSITE" id="PS51186">
    <property type="entry name" value="GNAT"/>
    <property type="match status" value="1"/>
</dbReference>
<dbReference type="PRINTS" id="PR00598">
    <property type="entry name" value="HTHMARR"/>
</dbReference>
<dbReference type="GO" id="GO:0008080">
    <property type="term" value="F:N-acetyltransferase activity"/>
    <property type="evidence" value="ECO:0007669"/>
    <property type="project" value="InterPro"/>
</dbReference>
<dbReference type="RefSeq" id="WP_136534414.1">
    <property type="nucleotide sequence ID" value="NZ_STGY01000041.1"/>
</dbReference>
<dbReference type="Pfam" id="PF00583">
    <property type="entry name" value="Acetyltransf_1"/>
    <property type="match status" value="1"/>
</dbReference>
<dbReference type="SUPFAM" id="SSF55729">
    <property type="entry name" value="Acyl-CoA N-acyltransferases (Nat)"/>
    <property type="match status" value="1"/>
</dbReference>
<accession>A0A4S8QJZ1</accession>
<reference evidence="4 5" key="2">
    <citation type="submission" date="2019-05" db="EMBL/GenBank/DDBJ databases">
        <title>Glycomyces buryatensis sp. nov.</title>
        <authorList>
            <person name="Nikitina E."/>
        </authorList>
    </citation>
    <scope>NUCLEOTIDE SEQUENCE [LARGE SCALE GENOMIC DNA]</scope>
    <source>
        <strain evidence="4 5">18</strain>
    </source>
</reference>